<dbReference type="VEuPathDB" id="FungiDB:YALI0_C00781g"/>
<evidence type="ECO:0000313" key="2">
    <source>
        <dbReference type="EMBL" id="AOW02161.1"/>
    </source>
</evidence>
<dbReference type="RefSeq" id="XP_501300.3">
    <property type="nucleotide sequence ID" value="XM_501300.3"/>
</dbReference>
<dbReference type="KEGG" id="yli:2909167"/>
<organism evidence="2 3">
    <name type="scientific">Yarrowia lipolytica</name>
    <name type="common">Candida lipolytica</name>
    <dbReference type="NCBI Taxonomy" id="4952"/>
    <lineage>
        <taxon>Eukaryota</taxon>
        <taxon>Fungi</taxon>
        <taxon>Dikarya</taxon>
        <taxon>Ascomycota</taxon>
        <taxon>Saccharomycotina</taxon>
        <taxon>Dipodascomycetes</taxon>
        <taxon>Dipodascales</taxon>
        <taxon>Dipodascales incertae sedis</taxon>
        <taxon>Yarrowia</taxon>
    </lineage>
</organism>
<dbReference type="AlphaFoldDB" id="A0A1D8N940"/>
<feature type="compositionally biased region" description="Polar residues" evidence="1">
    <location>
        <begin position="31"/>
        <end position="57"/>
    </location>
</feature>
<dbReference type="Proteomes" id="UP000182444">
    <property type="component" value="Chromosome 1C"/>
</dbReference>
<dbReference type="PANTHER" id="PTHR47718:SF13">
    <property type="entry name" value="OS09G0290500 PROTEIN"/>
    <property type="match status" value="1"/>
</dbReference>
<evidence type="ECO:0000256" key="1">
    <source>
        <dbReference type="SAM" id="MobiDB-lite"/>
    </source>
</evidence>
<dbReference type="GeneID" id="2909167"/>
<feature type="region of interest" description="Disordered" evidence="1">
    <location>
        <begin position="1"/>
        <end position="57"/>
    </location>
</feature>
<name>A0A1D8N940_YARLL</name>
<gene>
    <name evidence="2" type="ORF">YALI1_C01043g</name>
</gene>
<reference evidence="2 3" key="1">
    <citation type="journal article" date="2016" name="PLoS ONE">
        <title>Sequence Assembly of Yarrowia lipolytica Strain W29/CLIB89 Shows Transposable Element Diversity.</title>
        <authorList>
            <person name="Magnan C."/>
            <person name="Yu J."/>
            <person name="Chang I."/>
            <person name="Jahn E."/>
            <person name="Kanomata Y."/>
            <person name="Wu J."/>
            <person name="Zeller M."/>
            <person name="Oakes M."/>
            <person name="Baldi P."/>
            <person name="Sandmeyer S."/>
        </authorList>
    </citation>
    <scope>NUCLEOTIDE SEQUENCE [LARGE SCALE GENOMIC DNA]</scope>
    <source>
        <strain evidence="3">CLIB89(W29)</strain>
    </source>
</reference>
<dbReference type="VEuPathDB" id="FungiDB:YALI1_C01043g"/>
<protein>
    <submittedName>
        <fullName evidence="2">Uncharacterized protein</fullName>
    </submittedName>
</protein>
<evidence type="ECO:0000313" key="3">
    <source>
        <dbReference type="Proteomes" id="UP000182444"/>
    </source>
</evidence>
<accession>A0A1D8N940</accession>
<dbReference type="EMBL" id="CP017555">
    <property type="protein sequence ID" value="AOW02161.1"/>
    <property type="molecule type" value="Genomic_DNA"/>
</dbReference>
<proteinExistence type="predicted"/>
<dbReference type="PANTHER" id="PTHR47718">
    <property type="entry name" value="OS01G0519700 PROTEIN"/>
    <property type="match status" value="1"/>
</dbReference>
<feature type="compositionally biased region" description="Basic and acidic residues" evidence="1">
    <location>
        <begin position="1"/>
        <end position="30"/>
    </location>
</feature>
<sequence length="513" mass="57801">MEEAEIKTASRKRDADAIEAPENKSDKATDSESSGQTNPQSTGQADPQPAGQTDSQCTTQLSDNLETVLQEELSNQFLQPVQKKPRTSSDIPFSRFSSPHDFHHVLNDWAMQSNFAFTTGKERNSDRSIAITYTCCRSNVDGKACTFEVRGKKRKDEDFWTLHKVDVKGTGHNHPTGDEELSADQQSLVDLAERQRLCDIPSFYHSSLPPRFVAYSSSDALYTGLNDWARHQGFFFRLGTNWATKSGNENQTYYCGISGCSYSITGIRLAGQKSWAIRSYNARHVEHNHEGASVKNREQVTPVSLPPIADKYASFSALHEALNGWSVTKNFAFKTGTSSTGHTNGLVSKYMVCCMASDTGDPCEYSIIVKEAKDGTWAVSQAIKARKEHNHSLEDELTGQQQLLLEAAETRRIIQMPEYAPEHLPSRTVTFPDREKLFLHLEKFAKARNFRFAIKRSKKEKNGRLLVNYECAKTRKSATKCPYHVYARENKDGVWSVSYPYNLKNEHNHDLTV</sequence>